<dbReference type="Pfam" id="PF07589">
    <property type="entry name" value="PEP-CTERM"/>
    <property type="match status" value="1"/>
</dbReference>
<dbReference type="InterPro" id="IPR013424">
    <property type="entry name" value="Ice-binding_C"/>
</dbReference>
<evidence type="ECO:0000313" key="3">
    <source>
        <dbReference type="Proteomes" id="UP000636505"/>
    </source>
</evidence>
<reference evidence="2" key="1">
    <citation type="submission" date="2020-10" db="EMBL/GenBank/DDBJ databases">
        <authorList>
            <person name="Castelo-Branco R."/>
            <person name="Eusebio N."/>
            <person name="Adriana R."/>
            <person name="Vieira A."/>
            <person name="Brugerolle De Fraissinette N."/>
            <person name="Rezende De Castro R."/>
            <person name="Schneider M.P."/>
            <person name="Vasconcelos V."/>
            <person name="Leao P.N."/>
        </authorList>
    </citation>
    <scope>NUCLEOTIDE SEQUENCE</scope>
    <source>
        <strain evidence="2">LEGE 07310</strain>
    </source>
</reference>
<accession>A0A8J7AT86</accession>
<keyword evidence="3" id="KW-1185">Reference proteome</keyword>
<feature type="domain" description="Ice-binding protein C-terminal" evidence="1">
    <location>
        <begin position="119"/>
        <end position="142"/>
    </location>
</feature>
<evidence type="ECO:0000313" key="2">
    <source>
        <dbReference type="EMBL" id="MBE9080055.1"/>
    </source>
</evidence>
<name>A0A8J7AT86_9CYAN</name>
<dbReference type="Proteomes" id="UP000636505">
    <property type="component" value="Unassembled WGS sequence"/>
</dbReference>
<sequence>MNVTQAPLAITMQGSDSGSGAFGLTSYTTVSRSNGFLSFDWDYTTSDSLPVWDPFYFLLNGTLTALAEAFGPVDQSASFSSPVAEGDIFGFVIETDDDAFGPASVTITNFHAPSSKPIDVPEPASLLGLLAVLSAGAVLHRRPERSS</sequence>
<dbReference type="EMBL" id="JADEXG010000081">
    <property type="protein sequence ID" value="MBE9080055.1"/>
    <property type="molecule type" value="Genomic_DNA"/>
</dbReference>
<gene>
    <name evidence="2" type="ORF">IQ241_22645</name>
</gene>
<comment type="caution">
    <text evidence="2">The sequence shown here is derived from an EMBL/GenBank/DDBJ whole genome shotgun (WGS) entry which is preliminary data.</text>
</comment>
<organism evidence="2 3">
    <name type="scientific">Vasconcelosia minhoensis LEGE 07310</name>
    <dbReference type="NCBI Taxonomy" id="915328"/>
    <lineage>
        <taxon>Bacteria</taxon>
        <taxon>Bacillati</taxon>
        <taxon>Cyanobacteriota</taxon>
        <taxon>Cyanophyceae</taxon>
        <taxon>Nodosilineales</taxon>
        <taxon>Cymatolegaceae</taxon>
        <taxon>Vasconcelosia</taxon>
        <taxon>Vasconcelosia minhoensis</taxon>
    </lineage>
</organism>
<evidence type="ECO:0000259" key="1">
    <source>
        <dbReference type="Pfam" id="PF07589"/>
    </source>
</evidence>
<protein>
    <submittedName>
        <fullName evidence="2">PEP-CTERM sorting domain-containing protein</fullName>
    </submittedName>
</protein>
<dbReference type="NCBIfam" id="TIGR02595">
    <property type="entry name" value="PEP_CTERM"/>
    <property type="match status" value="1"/>
</dbReference>
<dbReference type="AlphaFoldDB" id="A0A8J7AT86"/>
<proteinExistence type="predicted"/>